<evidence type="ECO:0000313" key="3">
    <source>
        <dbReference type="Proteomes" id="UP000570474"/>
    </source>
</evidence>
<accession>A0A847S072</accession>
<dbReference type="EMBL" id="JABAIA010000002">
    <property type="protein sequence ID" value="NLR66528.1"/>
    <property type="molecule type" value="Genomic_DNA"/>
</dbReference>
<gene>
    <name evidence="2" type="ORF">HGH92_19620</name>
</gene>
<feature type="transmembrane region" description="Helical" evidence="1">
    <location>
        <begin position="6"/>
        <end position="26"/>
    </location>
</feature>
<keyword evidence="1" id="KW-1133">Transmembrane helix</keyword>
<organism evidence="2 3">
    <name type="scientific">Chitinophaga varians</name>
    <dbReference type="NCBI Taxonomy" id="2202339"/>
    <lineage>
        <taxon>Bacteria</taxon>
        <taxon>Pseudomonadati</taxon>
        <taxon>Bacteroidota</taxon>
        <taxon>Chitinophagia</taxon>
        <taxon>Chitinophagales</taxon>
        <taxon>Chitinophagaceae</taxon>
        <taxon>Chitinophaga</taxon>
    </lineage>
</organism>
<sequence>MHANIFSATYFIANGTSLVILAFAIFRPVVAQLLLSLLFIGAGVFNGAMAIIHPELFMAYGAMTPFATYEQFIYGAFSHNVTAIVVAISLCQLAMGAFISYKKPLLQIGLGAAILFLLAITPLGAGSAFPSTLILVAAATTVLYKQRSPEAHDLYDTLHHFRG</sequence>
<keyword evidence="1" id="KW-0812">Transmembrane</keyword>
<protein>
    <submittedName>
        <fullName evidence="2">Uncharacterized protein</fullName>
    </submittedName>
</protein>
<comment type="caution">
    <text evidence="2">The sequence shown here is derived from an EMBL/GenBank/DDBJ whole genome shotgun (WGS) entry which is preliminary data.</text>
</comment>
<dbReference type="RefSeq" id="WP_168872447.1">
    <property type="nucleotide sequence ID" value="NZ_JABAIA010000002.1"/>
</dbReference>
<dbReference type="Proteomes" id="UP000570474">
    <property type="component" value="Unassembled WGS sequence"/>
</dbReference>
<feature type="transmembrane region" description="Helical" evidence="1">
    <location>
        <begin position="72"/>
        <end position="93"/>
    </location>
</feature>
<proteinExistence type="predicted"/>
<feature type="transmembrane region" description="Helical" evidence="1">
    <location>
        <begin position="33"/>
        <end position="52"/>
    </location>
</feature>
<evidence type="ECO:0000256" key="1">
    <source>
        <dbReference type="SAM" id="Phobius"/>
    </source>
</evidence>
<dbReference type="AlphaFoldDB" id="A0A847S072"/>
<keyword evidence="1" id="KW-0472">Membrane</keyword>
<feature type="transmembrane region" description="Helical" evidence="1">
    <location>
        <begin position="105"/>
        <end position="121"/>
    </location>
</feature>
<keyword evidence="3" id="KW-1185">Reference proteome</keyword>
<evidence type="ECO:0000313" key="2">
    <source>
        <dbReference type="EMBL" id="NLR66528.1"/>
    </source>
</evidence>
<reference evidence="2 3" key="1">
    <citation type="submission" date="2020-04" db="EMBL/GenBank/DDBJ databases">
        <authorList>
            <person name="Yin C."/>
        </authorList>
    </citation>
    <scope>NUCLEOTIDE SEQUENCE [LARGE SCALE GENOMIC DNA]</scope>
    <source>
        <strain evidence="2 3">Ae27</strain>
    </source>
</reference>
<name>A0A847S072_9BACT</name>